<keyword evidence="4" id="KW-0804">Transcription</keyword>
<feature type="compositionally biased region" description="Acidic residues" evidence="6">
    <location>
        <begin position="292"/>
        <end position="309"/>
    </location>
</feature>
<feature type="compositionally biased region" description="Polar residues" evidence="6">
    <location>
        <begin position="626"/>
        <end position="640"/>
    </location>
</feature>
<evidence type="ECO:0000313" key="8">
    <source>
        <dbReference type="Proteomes" id="UP000054481"/>
    </source>
</evidence>
<feature type="compositionally biased region" description="Basic and acidic residues" evidence="6">
    <location>
        <begin position="96"/>
        <end position="113"/>
    </location>
</feature>
<evidence type="ECO:0000256" key="6">
    <source>
        <dbReference type="SAM" id="MobiDB-lite"/>
    </source>
</evidence>
<feature type="compositionally biased region" description="Acidic residues" evidence="6">
    <location>
        <begin position="32"/>
        <end position="43"/>
    </location>
</feature>
<dbReference type="Pfam" id="PF08598">
    <property type="entry name" value="Sds3"/>
    <property type="match status" value="1"/>
</dbReference>
<dbReference type="SMART" id="SM01401">
    <property type="entry name" value="Sds3"/>
    <property type="match status" value="1"/>
</dbReference>
<evidence type="ECO:0000313" key="7">
    <source>
        <dbReference type="EMBL" id="KJZ73483.1"/>
    </source>
</evidence>
<dbReference type="OrthoDB" id="20886at2759"/>
<feature type="compositionally biased region" description="Acidic residues" evidence="6">
    <location>
        <begin position="217"/>
        <end position="229"/>
    </location>
</feature>
<dbReference type="EMBL" id="KQ030534">
    <property type="protein sequence ID" value="KJZ73483.1"/>
    <property type="molecule type" value="Genomic_DNA"/>
</dbReference>
<dbReference type="Proteomes" id="UP000054481">
    <property type="component" value="Unassembled WGS sequence"/>
</dbReference>
<reference evidence="7 8" key="1">
    <citation type="journal article" date="2014" name="Genome Biol. Evol.">
        <title>Comparative genomics and transcriptomics analyses reveal divergent lifestyle features of nematode endoparasitic fungus Hirsutella minnesotensis.</title>
        <authorList>
            <person name="Lai Y."/>
            <person name="Liu K."/>
            <person name="Zhang X."/>
            <person name="Zhang X."/>
            <person name="Li K."/>
            <person name="Wang N."/>
            <person name="Shu C."/>
            <person name="Wu Y."/>
            <person name="Wang C."/>
            <person name="Bushley K.E."/>
            <person name="Xiang M."/>
            <person name="Liu X."/>
        </authorList>
    </citation>
    <scope>NUCLEOTIDE SEQUENCE [LARGE SCALE GENOMIC DNA]</scope>
    <source>
        <strain evidence="7 8">3608</strain>
    </source>
</reference>
<evidence type="ECO:0000256" key="3">
    <source>
        <dbReference type="ARBA" id="ARBA00023015"/>
    </source>
</evidence>
<evidence type="ECO:0000256" key="5">
    <source>
        <dbReference type="ARBA" id="ARBA00023242"/>
    </source>
</evidence>
<organism evidence="7 8">
    <name type="scientific">Hirsutella minnesotensis 3608</name>
    <dbReference type="NCBI Taxonomy" id="1043627"/>
    <lineage>
        <taxon>Eukaryota</taxon>
        <taxon>Fungi</taxon>
        <taxon>Dikarya</taxon>
        <taxon>Ascomycota</taxon>
        <taxon>Pezizomycotina</taxon>
        <taxon>Sordariomycetes</taxon>
        <taxon>Hypocreomycetidae</taxon>
        <taxon>Hypocreales</taxon>
        <taxon>Ophiocordycipitaceae</taxon>
        <taxon>Hirsutella</taxon>
    </lineage>
</organism>
<accession>A0A0F7ZTP7</accession>
<feature type="region of interest" description="Disordered" evidence="6">
    <location>
        <begin position="1"/>
        <end position="309"/>
    </location>
</feature>
<proteinExistence type="predicted"/>
<dbReference type="GO" id="GO:0010468">
    <property type="term" value="P:regulation of gene expression"/>
    <property type="evidence" value="ECO:0007669"/>
    <property type="project" value="UniProtKB-ARBA"/>
</dbReference>
<keyword evidence="3" id="KW-0805">Transcription regulation</keyword>
<evidence type="ECO:0000256" key="2">
    <source>
        <dbReference type="ARBA" id="ARBA00022491"/>
    </source>
</evidence>
<evidence type="ECO:0000256" key="1">
    <source>
        <dbReference type="ARBA" id="ARBA00004123"/>
    </source>
</evidence>
<sequence>MAATAIARGAGSPAGPAGMDLEDSNVSSPLSEVDDGDANDEEIERLQLTSRRHIGNKSSLSGDDHPGLNGDGSDSDSALSDAASDVNSDVNDTEAETERLYDTPKHQRQRDVVVDQFNNGQVFEHTPSKLRRATRPDRDNGNHEHGSASENESVASGQIGKRDLLGNITARIETSVDEDAKLDSQERKRKRSPVANPTDLEEPLRKRTSSVPAPEVTADEDIPMNEDETTSVNPQSGPQSGGEDDLSSPSNGDVIVEPPERETRATKKSTRSSRRRGLLAGDADSETRDDADLAIEDEIEHPEEDPDAEVDEEVDLAAKNIEEVERKHAAFRDWTQIEDMFSTFRERLYKDRLERLEEEERSLLADEPTHPEYLSMKKCIDDRLHKRVQEIDKEYEFRVRAHERRAVAQRAQIWSQFFQAIREKREQALERLNQQWYEIQSARRNAHSLPDYGLLFPKDPAQRLRNAIAYNTEVSTLAGLAKHEGFPAGPELRGASANELEADFAAIEHVRRGRQRHAAPQSRDDYQPPTFSRLGPAGEQFIKDTPWANPNHSAHKMYQSPTQSEGHVKRTGQPSAVPSSVDSKAGSNGQMAVDRSPAPGSRKSDSPEMARNVLNHATHPMKRVSSIPNLARSSKTAAAS</sequence>
<feature type="region of interest" description="Disordered" evidence="6">
    <location>
        <begin position="511"/>
        <end position="640"/>
    </location>
</feature>
<name>A0A0F7ZTP7_9HYPO</name>
<evidence type="ECO:0008006" key="9">
    <source>
        <dbReference type="Google" id="ProtNLM"/>
    </source>
</evidence>
<dbReference type="AlphaFoldDB" id="A0A0F7ZTP7"/>
<feature type="compositionally biased region" description="Basic residues" evidence="6">
    <location>
        <begin position="266"/>
        <end position="277"/>
    </location>
</feature>
<protein>
    <recommendedName>
        <fullName evidence="9">Transcriptional regulatory protein DEP1</fullName>
    </recommendedName>
</protein>
<feature type="compositionally biased region" description="Low complexity" evidence="6">
    <location>
        <begin position="1"/>
        <end position="18"/>
    </location>
</feature>
<dbReference type="GO" id="GO:0005654">
    <property type="term" value="C:nucleoplasm"/>
    <property type="evidence" value="ECO:0007669"/>
    <property type="project" value="UniProtKB-ARBA"/>
</dbReference>
<keyword evidence="5" id="KW-0539">Nucleus</keyword>
<keyword evidence="2" id="KW-0678">Repressor</keyword>
<feature type="compositionally biased region" description="Basic and acidic residues" evidence="6">
    <location>
        <begin position="134"/>
        <end position="147"/>
    </location>
</feature>
<feature type="compositionally biased region" description="Polar residues" evidence="6">
    <location>
        <begin position="572"/>
        <end position="590"/>
    </location>
</feature>
<comment type="subcellular location">
    <subcellularLocation>
        <location evidence="1">Nucleus</location>
    </subcellularLocation>
</comment>
<feature type="compositionally biased region" description="Low complexity" evidence="6">
    <location>
        <begin position="67"/>
        <end position="90"/>
    </location>
</feature>
<keyword evidence="8" id="KW-1185">Reference proteome</keyword>
<dbReference type="PANTHER" id="PTHR21964">
    <property type="entry name" value="BREAST CANCER METASTASIS-SUPPRESSOR 1"/>
    <property type="match status" value="1"/>
</dbReference>
<evidence type="ECO:0000256" key="4">
    <source>
        <dbReference type="ARBA" id="ARBA00023163"/>
    </source>
</evidence>
<gene>
    <name evidence="7" type="ORF">HIM_07039</name>
</gene>
<dbReference type="InterPro" id="IPR013907">
    <property type="entry name" value="Sds3"/>
</dbReference>